<protein>
    <recommendedName>
        <fullName evidence="5">Ribosomal protein L14E/L6E/L27E</fullName>
    </recommendedName>
</protein>
<gene>
    <name evidence="2" type="ORF">EDD74_12363</name>
    <name evidence="1" type="ORF">FAEUMB_05240</name>
</gene>
<dbReference type="AlphaFoldDB" id="A0A4R3JHP8"/>
<sequence length="84" mass="9842">MKELETGMLARSKAGHDKGQIYIIKDMDENDVYLVNGENRTCDKPKKKKRKHVQIITERYEIQAADDVAVKRILKLYKEKNVNH</sequence>
<reference evidence="1 4" key="1">
    <citation type="journal article" date="2018" name="Int. J. Syst. Evol. Microbiol.">
        <title>Draft Genome Sequence of Faecalimonas umbilicata JCM 30896T, an Acetate-Producing Bacterium Isolated from Human Feces.</title>
        <authorList>
            <person name="Sakamoto M."/>
            <person name="Ikeyama N."/>
            <person name="Yuki M."/>
            <person name="Ohkuma M."/>
        </authorList>
    </citation>
    <scope>NUCLEOTIDE SEQUENCE [LARGE SCALE GENOMIC DNA]</scope>
    <source>
        <strain evidence="1 4">EGH7</strain>
    </source>
</reference>
<proteinExistence type="predicted"/>
<name>A0A4R3JHP8_9FIRM</name>
<dbReference type="Proteomes" id="UP000702954">
    <property type="component" value="Unassembled WGS sequence"/>
</dbReference>
<evidence type="ECO:0000313" key="4">
    <source>
        <dbReference type="Proteomes" id="UP000702954"/>
    </source>
</evidence>
<dbReference type="RefSeq" id="WP_008976981.1">
    <property type="nucleotide sequence ID" value="NZ_AP031411.1"/>
</dbReference>
<dbReference type="Proteomes" id="UP000294613">
    <property type="component" value="Unassembled WGS sequence"/>
</dbReference>
<comment type="caution">
    <text evidence="2">The sequence shown here is derived from an EMBL/GenBank/DDBJ whole genome shotgun (WGS) entry which is preliminary data.</text>
</comment>
<accession>A0A4R3JHP8</accession>
<dbReference type="GeneID" id="97508041"/>
<reference evidence="2 3" key="2">
    <citation type="submission" date="2019-03" db="EMBL/GenBank/DDBJ databases">
        <title>Genomic Encyclopedia of Type Strains, Phase IV (KMG-IV): sequencing the most valuable type-strain genomes for metagenomic binning, comparative biology and taxonomic classification.</title>
        <authorList>
            <person name="Goeker M."/>
        </authorList>
    </citation>
    <scope>NUCLEOTIDE SEQUENCE [LARGE SCALE GENOMIC DNA]</scope>
    <source>
        <strain evidence="2 3">DSM 103426</strain>
    </source>
</reference>
<organism evidence="2 3">
    <name type="scientific">Faecalimonas umbilicata</name>
    <dbReference type="NCBI Taxonomy" id="1912855"/>
    <lineage>
        <taxon>Bacteria</taxon>
        <taxon>Bacillati</taxon>
        <taxon>Bacillota</taxon>
        <taxon>Clostridia</taxon>
        <taxon>Lachnospirales</taxon>
        <taxon>Lachnospiraceae</taxon>
        <taxon>Faecalimonas</taxon>
    </lineage>
</organism>
<evidence type="ECO:0000313" key="1">
    <source>
        <dbReference type="EMBL" id="GBU03983.1"/>
    </source>
</evidence>
<evidence type="ECO:0008006" key="5">
    <source>
        <dbReference type="Google" id="ProtNLM"/>
    </source>
</evidence>
<dbReference type="EMBL" id="BHEO01000002">
    <property type="protein sequence ID" value="GBU03983.1"/>
    <property type="molecule type" value="Genomic_DNA"/>
</dbReference>
<dbReference type="EMBL" id="SLZV01000023">
    <property type="protein sequence ID" value="TCS65497.1"/>
    <property type="molecule type" value="Genomic_DNA"/>
</dbReference>
<evidence type="ECO:0000313" key="2">
    <source>
        <dbReference type="EMBL" id="TCS65497.1"/>
    </source>
</evidence>
<evidence type="ECO:0000313" key="3">
    <source>
        <dbReference type="Proteomes" id="UP000294613"/>
    </source>
</evidence>
<dbReference type="InterPro" id="IPR008991">
    <property type="entry name" value="Translation_prot_SH3-like_sf"/>
</dbReference>
<keyword evidence="4" id="KW-1185">Reference proteome</keyword>
<dbReference type="SUPFAM" id="SSF50104">
    <property type="entry name" value="Translation proteins SH3-like domain"/>
    <property type="match status" value="1"/>
</dbReference>